<evidence type="ECO:0000313" key="6">
    <source>
        <dbReference type="EMBL" id="KAG6477514.1"/>
    </source>
</evidence>
<dbReference type="SUPFAM" id="SSF54768">
    <property type="entry name" value="dsRNA-binding domain-like"/>
    <property type="match status" value="2"/>
</dbReference>
<keyword evidence="2 4" id="KW-0694">RNA-binding</keyword>
<feature type="domain" description="DRBM" evidence="5">
    <location>
        <begin position="6"/>
        <end position="75"/>
    </location>
</feature>
<evidence type="ECO:0000256" key="1">
    <source>
        <dbReference type="ARBA" id="ARBA00022737"/>
    </source>
</evidence>
<reference evidence="6 7" key="1">
    <citation type="submission" date="2020-08" db="EMBL/GenBank/DDBJ databases">
        <title>Plant Genome Project.</title>
        <authorList>
            <person name="Zhang R.-G."/>
        </authorList>
    </citation>
    <scope>NUCLEOTIDE SEQUENCE [LARGE SCALE GENOMIC DNA]</scope>
    <source>
        <tissue evidence="6">Rhizome</tissue>
    </source>
</reference>
<sequence length="160" mass="17933">MAEEFMHKNKLQEYAQRSAIPLPIYNTVNEGSPHGPRFRSSVIVDGSRFTSNCTFSNKKAAEQYAAKYALEAIRSFIRNNSLSLIPNNSAIFKSILYEYAVKMNLKLPTYETCTGLGTIPMFISSVSFDNKTFKGEFGRSKKEAEQIGARAVIKFILGLL</sequence>
<comment type="caution">
    <text evidence="6">The sequence shown here is derived from an EMBL/GenBank/DDBJ whole genome shotgun (WGS) entry which is preliminary data.</text>
</comment>
<evidence type="ECO:0000259" key="5">
    <source>
        <dbReference type="PROSITE" id="PS50137"/>
    </source>
</evidence>
<comment type="function">
    <text evidence="3">Binds double-stranded RNA.</text>
</comment>
<dbReference type="Proteomes" id="UP000734854">
    <property type="component" value="Unassembled WGS sequence"/>
</dbReference>
<dbReference type="PROSITE" id="PS50137">
    <property type="entry name" value="DS_RBD"/>
    <property type="match status" value="2"/>
</dbReference>
<keyword evidence="7" id="KW-1185">Reference proteome</keyword>
<dbReference type="PANTHER" id="PTHR46031:SF37">
    <property type="entry name" value="DRBM DOMAIN-CONTAINING PROTEIN"/>
    <property type="match status" value="1"/>
</dbReference>
<dbReference type="Pfam" id="PF00035">
    <property type="entry name" value="dsrm"/>
    <property type="match status" value="2"/>
</dbReference>
<feature type="domain" description="DRBM" evidence="5">
    <location>
        <begin position="91"/>
        <end position="158"/>
    </location>
</feature>
<proteinExistence type="predicted"/>
<accession>A0A8J5EZ87</accession>
<evidence type="ECO:0000313" key="7">
    <source>
        <dbReference type="Proteomes" id="UP000734854"/>
    </source>
</evidence>
<evidence type="ECO:0000256" key="3">
    <source>
        <dbReference type="ARBA" id="ARBA00037597"/>
    </source>
</evidence>
<evidence type="ECO:0000256" key="4">
    <source>
        <dbReference type="PROSITE-ProRule" id="PRU00266"/>
    </source>
</evidence>
<protein>
    <recommendedName>
        <fullName evidence="5">DRBM domain-containing protein</fullName>
    </recommendedName>
</protein>
<dbReference type="Gene3D" id="3.30.160.20">
    <property type="match status" value="2"/>
</dbReference>
<organism evidence="6 7">
    <name type="scientific">Zingiber officinale</name>
    <name type="common">Ginger</name>
    <name type="synonym">Amomum zingiber</name>
    <dbReference type="NCBI Taxonomy" id="94328"/>
    <lineage>
        <taxon>Eukaryota</taxon>
        <taxon>Viridiplantae</taxon>
        <taxon>Streptophyta</taxon>
        <taxon>Embryophyta</taxon>
        <taxon>Tracheophyta</taxon>
        <taxon>Spermatophyta</taxon>
        <taxon>Magnoliopsida</taxon>
        <taxon>Liliopsida</taxon>
        <taxon>Zingiberales</taxon>
        <taxon>Zingiberaceae</taxon>
        <taxon>Zingiber</taxon>
    </lineage>
</organism>
<dbReference type="AlphaFoldDB" id="A0A8J5EZ87"/>
<name>A0A8J5EZ87_ZINOF</name>
<dbReference type="InterPro" id="IPR014720">
    <property type="entry name" value="dsRBD_dom"/>
</dbReference>
<keyword evidence="1" id="KW-0677">Repeat</keyword>
<dbReference type="EMBL" id="JACMSC010000018">
    <property type="protein sequence ID" value="KAG6477514.1"/>
    <property type="molecule type" value="Genomic_DNA"/>
</dbReference>
<dbReference type="GO" id="GO:0003723">
    <property type="term" value="F:RNA binding"/>
    <property type="evidence" value="ECO:0007669"/>
    <property type="project" value="UniProtKB-UniRule"/>
</dbReference>
<dbReference type="PANTHER" id="PTHR46031">
    <property type="match status" value="1"/>
</dbReference>
<dbReference type="SMART" id="SM00358">
    <property type="entry name" value="DSRM"/>
    <property type="match status" value="2"/>
</dbReference>
<evidence type="ECO:0000256" key="2">
    <source>
        <dbReference type="ARBA" id="ARBA00022884"/>
    </source>
</evidence>
<gene>
    <name evidence="6" type="ORF">ZIOFF_066781</name>
</gene>